<dbReference type="PANTHER" id="PTHR43537:SF45">
    <property type="entry name" value="GNTR FAMILY REGULATORY PROTEIN"/>
    <property type="match status" value="1"/>
</dbReference>
<gene>
    <name evidence="5" type="ORF">FHU37_002170</name>
</gene>
<evidence type="ECO:0000256" key="1">
    <source>
        <dbReference type="ARBA" id="ARBA00023015"/>
    </source>
</evidence>
<dbReference type="SUPFAM" id="SSF46785">
    <property type="entry name" value="Winged helix' DNA-binding domain"/>
    <property type="match status" value="1"/>
</dbReference>
<dbReference type="InterPro" id="IPR036390">
    <property type="entry name" value="WH_DNA-bd_sf"/>
</dbReference>
<evidence type="ECO:0000259" key="4">
    <source>
        <dbReference type="PROSITE" id="PS50949"/>
    </source>
</evidence>
<dbReference type="GO" id="GO:0003677">
    <property type="term" value="F:DNA binding"/>
    <property type="evidence" value="ECO:0007669"/>
    <property type="project" value="UniProtKB-KW"/>
</dbReference>
<evidence type="ECO:0000313" key="6">
    <source>
        <dbReference type="Proteomes" id="UP000567795"/>
    </source>
</evidence>
<dbReference type="Gene3D" id="1.10.10.10">
    <property type="entry name" value="Winged helix-like DNA-binding domain superfamily/Winged helix DNA-binding domain"/>
    <property type="match status" value="1"/>
</dbReference>
<evidence type="ECO:0000313" key="5">
    <source>
        <dbReference type="EMBL" id="NYI05227.1"/>
    </source>
</evidence>
<organism evidence="5 6">
    <name type="scientific">Allostreptomyces psammosilenae</name>
    <dbReference type="NCBI Taxonomy" id="1892865"/>
    <lineage>
        <taxon>Bacteria</taxon>
        <taxon>Bacillati</taxon>
        <taxon>Actinomycetota</taxon>
        <taxon>Actinomycetes</taxon>
        <taxon>Kitasatosporales</taxon>
        <taxon>Streptomycetaceae</taxon>
        <taxon>Allostreptomyces</taxon>
    </lineage>
</organism>
<accession>A0A852ZUI2</accession>
<keyword evidence="3" id="KW-0804">Transcription</keyword>
<sequence>MPSGYALVHRSSLREQIARALRDDMVTGRLPAGERFTVRDIAERYGVSATPVREALVELAALQLVEIVHHRGFQVRQQTWEDFDEILDARRVLTEGMLASLPGRVPDGFPEGELTTVRRRAMDARRAAEAGDVDVMVVCDLRYWWELNRLLSNRRVADFADNLRVLAWMFLVPRVRPFAPLRGHLWGRQMELVEGLQRGDWAAVAEEMRAYHRFAAEGVAPLRERSAPSSS</sequence>
<evidence type="ECO:0000256" key="2">
    <source>
        <dbReference type="ARBA" id="ARBA00023125"/>
    </source>
</evidence>
<dbReference type="PANTHER" id="PTHR43537">
    <property type="entry name" value="TRANSCRIPTIONAL REGULATOR, GNTR FAMILY"/>
    <property type="match status" value="1"/>
</dbReference>
<proteinExistence type="predicted"/>
<dbReference type="AlphaFoldDB" id="A0A852ZUI2"/>
<reference evidence="5 6" key="1">
    <citation type="submission" date="2020-07" db="EMBL/GenBank/DDBJ databases">
        <title>Sequencing the genomes of 1000 actinobacteria strains.</title>
        <authorList>
            <person name="Klenk H.-P."/>
        </authorList>
    </citation>
    <scope>NUCLEOTIDE SEQUENCE [LARGE SCALE GENOMIC DNA]</scope>
    <source>
        <strain evidence="5 6">DSM 42178</strain>
    </source>
</reference>
<dbReference type="CDD" id="cd07377">
    <property type="entry name" value="WHTH_GntR"/>
    <property type="match status" value="1"/>
</dbReference>
<comment type="caution">
    <text evidence="5">The sequence shown here is derived from an EMBL/GenBank/DDBJ whole genome shotgun (WGS) entry which is preliminary data.</text>
</comment>
<dbReference type="InterPro" id="IPR008920">
    <property type="entry name" value="TF_FadR/GntR_C"/>
</dbReference>
<keyword evidence="2 5" id="KW-0238">DNA-binding</keyword>
<evidence type="ECO:0000256" key="3">
    <source>
        <dbReference type="ARBA" id="ARBA00023163"/>
    </source>
</evidence>
<dbReference type="Pfam" id="PF00392">
    <property type="entry name" value="GntR"/>
    <property type="match status" value="1"/>
</dbReference>
<dbReference type="GO" id="GO:0003700">
    <property type="term" value="F:DNA-binding transcription factor activity"/>
    <property type="evidence" value="ECO:0007669"/>
    <property type="project" value="InterPro"/>
</dbReference>
<dbReference type="SUPFAM" id="SSF48008">
    <property type="entry name" value="GntR ligand-binding domain-like"/>
    <property type="match status" value="1"/>
</dbReference>
<dbReference type="EMBL" id="JACBZD010000001">
    <property type="protein sequence ID" value="NYI05227.1"/>
    <property type="molecule type" value="Genomic_DNA"/>
</dbReference>
<keyword evidence="1" id="KW-0805">Transcription regulation</keyword>
<protein>
    <submittedName>
        <fullName evidence="5">DNA-binding GntR family transcriptional regulator</fullName>
    </submittedName>
</protein>
<dbReference type="InterPro" id="IPR036388">
    <property type="entry name" value="WH-like_DNA-bd_sf"/>
</dbReference>
<name>A0A852ZUI2_9ACTN</name>
<dbReference type="RefSeq" id="WP_179813998.1">
    <property type="nucleotide sequence ID" value="NZ_JACBZD010000001.1"/>
</dbReference>
<dbReference type="Gene3D" id="1.20.120.530">
    <property type="entry name" value="GntR ligand-binding domain-like"/>
    <property type="match status" value="1"/>
</dbReference>
<dbReference type="PROSITE" id="PS50949">
    <property type="entry name" value="HTH_GNTR"/>
    <property type="match status" value="1"/>
</dbReference>
<feature type="domain" description="HTH gntR-type" evidence="4">
    <location>
        <begin position="11"/>
        <end position="78"/>
    </location>
</feature>
<keyword evidence="6" id="KW-1185">Reference proteome</keyword>
<dbReference type="Proteomes" id="UP000567795">
    <property type="component" value="Unassembled WGS sequence"/>
</dbReference>
<dbReference type="InterPro" id="IPR000524">
    <property type="entry name" value="Tscrpt_reg_HTH_GntR"/>
</dbReference>
<dbReference type="SMART" id="SM00345">
    <property type="entry name" value="HTH_GNTR"/>
    <property type="match status" value="1"/>
</dbReference>